<accession>A0A1X0P7Y7</accession>
<gene>
    <name evidence="2" type="ORF">TM35_000023680</name>
</gene>
<comment type="caution">
    <text evidence="2">The sequence shown here is derived from an EMBL/GenBank/DDBJ whole genome shotgun (WGS) entry which is preliminary data.</text>
</comment>
<dbReference type="RefSeq" id="XP_028887108.1">
    <property type="nucleotide sequence ID" value="XM_029021686.1"/>
</dbReference>
<evidence type="ECO:0000256" key="1">
    <source>
        <dbReference type="SAM" id="MobiDB-lite"/>
    </source>
</evidence>
<dbReference type="GeneID" id="39981466"/>
<protein>
    <submittedName>
        <fullName evidence="2">Uncharacterized protein</fullName>
    </submittedName>
</protein>
<proteinExistence type="predicted"/>
<reference evidence="2 3" key="1">
    <citation type="submission" date="2017-03" db="EMBL/GenBank/DDBJ databases">
        <title>An alternative strategy for trypanosome survival in the mammalian bloodstream revealed through genome and transcriptome analysis of the ubiquitous bovine parasite Trypanosoma (Megatrypanum) theileri.</title>
        <authorList>
            <person name="Kelly S."/>
            <person name="Ivens A."/>
            <person name="Mott A."/>
            <person name="O'Neill E."/>
            <person name="Emms D."/>
            <person name="Macleod O."/>
            <person name="Voorheis P."/>
            <person name="Matthews J."/>
            <person name="Matthews K."/>
            <person name="Carrington M."/>
        </authorList>
    </citation>
    <scope>NUCLEOTIDE SEQUENCE [LARGE SCALE GENOMIC DNA]</scope>
    <source>
        <strain evidence="2">Edinburgh</strain>
    </source>
</reference>
<dbReference type="VEuPathDB" id="TriTrypDB:TM35_000023680"/>
<feature type="compositionally biased region" description="Basic and acidic residues" evidence="1">
    <location>
        <begin position="59"/>
        <end position="68"/>
    </location>
</feature>
<keyword evidence="3" id="KW-1185">Reference proteome</keyword>
<feature type="region of interest" description="Disordered" evidence="1">
    <location>
        <begin position="48"/>
        <end position="70"/>
    </location>
</feature>
<dbReference type="EMBL" id="NBCO01000002">
    <property type="protein sequence ID" value="ORC93042.1"/>
    <property type="molecule type" value="Genomic_DNA"/>
</dbReference>
<sequence>MSSDNEELAHFLGSYRNGPRRNSSAVLLRNKTKFQPVVPNRLVESSTSVHNIARHKEARRSSEKKYNLLDDNGEEPSALLEEELSSLLLSLEMYQKRLERAAAIVNLERQRRTRS</sequence>
<dbReference type="AlphaFoldDB" id="A0A1X0P7Y7"/>
<evidence type="ECO:0000313" key="2">
    <source>
        <dbReference type="EMBL" id="ORC93042.1"/>
    </source>
</evidence>
<evidence type="ECO:0000313" key="3">
    <source>
        <dbReference type="Proteomes" id="UP000192257"/>
    </source>
</evidence>
<name>A0A1X0P7Y7_9TRYP</name>
<dbReference type="OrthoDB" id="246818at2759"/>
<organism evidence="2 3">
    <name type="scientific">Trypanosoma theileri</name>
    <dbReference type="NCBI Taxonomy" id="67003"/>
    <lineage>
        <taxon>Eukaryota</taxon>
        <taxon>Discoba</taxon>
        <taxon>Euglenozoa</taxon>
        <taxon>Kinetoplastea</taxon>
        <taxon>Metakinetoplastina</taxon>
        <taxon>Trypanosomatida</taxon>
        <taxon>Trypanosomatidae</taxon>
        <taxon>Trypanosoma</taxon>
    </lineage>
</organism>
<dbReference type="Proteomes" id="UP000192257">
    <property type="component" value="Unassembled WGS sequence"/>
</dbReference>